<evidence type="ECO:0000313" key="3">
    <source>
        <dbReference type="Proteomes" id="UP000315724"/>
    </source>
</evidence>
<keyword evidence="1" id="KW-0472">Membrane</keyword>
<feature type="transmembrane region" description="Helical" evidence="1">
    <location>
        <begin position="77"/>
        <end position="98"/>
    </location>
</feature>
<dbReference type="AlphaFoldDB" id="A0A517QI40"/>
<reference evidence="2 3" key="1">
    <citation type="submission" date="2019-02" db="EMBL/GenBank/DDBJ databases">
        <title>Deep-cultivation of Planctomycetes and their phenomic and genomic characterization uncovers novel biology.</title>
        <authorList>
            <person name="Wiegand S."/>
            <person name="Jogler M."/>
            <person name="Boedeker C."/>
            <person name="Pinto D."/>
            <person name="Vollmers J."/>
            <person name="Rivas-Marin E."/>
            <person name="Kohn T."/>
            <person name="Peeters S.H."/>
            <person name="Heuer A."/>
            <person name="Rast P."/>
            <person name="Oberbeckmann S."/>
            <person name="Bunk B."/>
            <person name="Jeske O."/>
            <person name="Meyerdierks A."/>
            <person name="Storesund J.E."/>
            <person name="Kallscheuer N."/>
            <person name="Luecker S."/>
            <person name="Lage O.M."/>
            <person name="Pohl T."/>
            <person name="Merkel B.J."/>
            <person name="Hornburger P."/>
            <person name="Mueller R.-W."/>
            <person name="Bruemmer F."/>
            <person name="Labrenz M."/>
            <person name="Spormann A.M."/>
            <person name="Op den Camp H."/>
            <person name="Overmann J."/>
            <person name="Amann R."/>
            <person name="Jetten M.S.M."/>
            <person name="Mascher T."/>
            <person name="Medema M.H."/>
            <person name="Devos D.P."/>
            <person name="Kaster A.-K."/>
            <person name="Ovreas L."/>
            <person name="Rohde M."/>
            <person name="Galperin M.Y."/>
            <person name="Jogler C."/>
        </authorList>
    </citation>
    <scope>NUCLEOTIDE SEQUENCE [LARGE SCALE GENOMIC DNA]</scope>
    <source>
        <strain evidence="2 3">Mal48</strain>
    </source>
</reference>
<feature type="transmembrane region" description="Helical" evidence="1">
    <location>
        <begin position="7"/>
        <end position="31"/>
    </location>
</feature>
<keyword evidence="1" id="KW-1133">Transmembrane helix</keyword>
<evidence type="ECO:0000256" key="1">
    <source>
        <dbReference type="SAM" id="Phobius"/>
    </source>
</evidence>
<protein>
    <recommendedName>
        <fullName evidence="4">DUF4149 domain-containing protein</fullName>
    </recommendedName>
</protein>
<dbReference type="RefSeq" id="WP_145195787.1">
    <property type="nucleotide sequence ID" value="NZ_CP036267.1"/>
</dbReference>
<dbReference type="EMBL" id="CP036267">
    <property type="protein sequence ID" value="QDT31309.1"/>
    <property type="molecule type" value="Genomic_DNA"/>
</dbReference>
<name>A0A517QI40_9PLAN</name>
<dbReference type="KEGG" id="tpol:Mal48_05420"/>
<accession>A0A517QI40</accession>
<keyword evidence="1" id="KW-0812">Transmembrane</keyword>
<organism evidence="2 3">
    <name type="scientific">Thalassoglobus polymorphus</name>
    <dbReference type="NCBI Taxonomy" id="2527994"/>
    <lineage>
        <taxon>Bacteria</taxon>
        <taxon>Pseudomonadati</taxon>
        <taxon>Planctomycetota</taxon>
        <taxon>Planctomycetia</taxon>
        <taxon>Planctomycetales</taxon>
        <taxon>Planctomycetaceae</taxon>
        <taxon>Thalassoglobus</taxon>
    </lineage>
</organism>
<sequence length="160" mass="17804">MITVCRVLLLIAFSVFWGGLTFYTGIVVRIAHDVLTDSMVGGLITQRVTHWLQIAGGVTAVLMLWNAALVMKVSRKYGFTLVACSLVLVCSLVGLVIVHGHLDAVIDMDAVEITDRDAFTIGHRRYNQLTTIEWISSLTYLMMTLAAWRHVDARPPMQQT</sequence>
<gene>
    <name evidence="2" type="ORF">Mal48_05420</name>
</gene>
<feature type="transmembrane region" description="Helical" evidence="1">
    <location>
        <begin position="134"/>
        <end position="151"/>
    </location>
</feature>
<dbReference type="OrthoDB" id="272135at2"/>
<evidence type="ECO:0000313" key="2">
    <source>
        <dbReference type="EMBL" id="QDT31309.1"/>
    </source>
</evidence>
<evidence type="ECO:0008006" key="4">
    <source>
        <dbReference type="Google" id="ProtNLM"/>
    </source>
</evidence>
<dbReference type="Proteomes" id="UP000315724">
    <property type="component" value="Chromosome"/>
</dbReference>
<keyword evidence="3" id="KW-1185">Reference proteome</keyword>
<proteinExistence type="predicted"/>
<feature type="transmembrane region" description="Helical" evidence="1">
    <location>
        <begin position="51"/>
        <end position="70"/>
    </location>
</feature>